<organism evidence="7 8">
    <name type="scientific">Paenibacillus auburnensis</name>
    <dbReference type="NCBI Taxonomy" id="2905649"/>
    <lineage>
        <taxon>Bacteria</taxon>
        <taxon>Bacillati</taxon>
        <taxon>Bacillota</taxon>
        <taxon>Bacilli</taxon>
        <taxon>Bacillales</taxon>
        <taxon>Paenibacillaceae</taxon>
        <taxon>Paenibacillus</taxon>
    </lineage>
</organism>
<proteinExistence type="predicted"/>
<feature type="transmembrane region" description="Helical" evidence="6">
    <location>
        <begin position="142"/>
        <end position="165"/>
    </location>
</feature>
<dbReference type="Proteomes" id="UP000838324">
    <property type="component" value="Unassembled WGS sequence"/>
</dbReference>
<protein>
    <submittedName>
        <fullName evidence="7">Stage V sporulation protein B</fullName>
    </submittedName>
</protein>
<dbReference type="NCBIfam" id="TIGR02900">
    <property type="entry name" value="spore_V_B"/>
    <property type="match status" value="1"/>
</dbReference>
<feature type="transmembrane region" description="Helical" evidence="6">
    <location>
        <begin position="101"/>
        <end position="121"/>
    </location>
</feature>
<dbReference type="CDD" id="cd13124">
    <property type="entry name" value="MATE_SpoVB_like"/>
    <property type="match status" value="1"/>
</dbReference>
<feature type="transmembrane region" description="Helical" evidence="6">
    <location>
        <begin position="429"/>
        <end position="448"/>
    </location>
</feature>
<name>A0ABN8G431_9BACL</name>
<dbReference type="PANTHER" id="PTHR30250">
    <property type="entry name" value="PST FAMILY PREDICTED COLANIC ACID TRANSPORTER"/>
    <property type="match status" value="1"/>
</dbReference>
<feature type="transmembrane region" description="Helical" evidence="6">
    <location>
        <begin position="481"/>
        <end position="504"/>
    </location>
</feature>
<feature type="transmembrane region" description="Helical" evidence="6">
    <location>
        <begin position="60"/>
        <end position="81"/>
    </location>
</feature>
<evidence type="ECO:0000256" key="5">
    <source>
        <dbReference type="ARBA" id="ARBA00023136"/>
    </source>
</evidence>
<feature type="transmembrane region" description="Helical" evidence="6">
    <location>
        <begin position="323"/>
        <end position="342"/>
    </location>
</feature>
<evidence type="ECO:0000256" key="1">
    <source>
        <dbReference type="ARBA" id="ARBA00004651"/>
    </source>
</evidence>
<sequence>MYSTLLVRFPASRKKMSHSKACHVVYRVKHINKQARFIYGQTTCIDFIFRKKECPLRKQSFIQGTMILLAAGIINRMLGFIPRIALPRIIGAEGVGLYQLGYPFFIVLVTVITGGIPLAIAKMVAEAEGENRPDQSRRILHTGLTLSLGLGLLFTLIALLCASWVSNVVLTDNRVYYTFVSMTPMISIVAVSSIYRGYFQGRQNMIPSALSSVLESVIRIFFMLWFSWILLPKGIAFAAAGAMLGVTVGEIIGMLALLLQYYFIVNRDKKDSLSGEPSEQGLEKLNMVDPQTAPVMRRLLGIAVPVTAGRLVGSFSYLLESIITARSLALAGIATAAATAQYGSLQGMVIPLLLLPGVLSSSLAVSLVPSLSEAAARHDLTTIHKRMHQALRLAMVTGAPFAAIMYVLAVPLCTLMYGNADTAPMLRMMAPFALFLYVQAPLQAALQAMDRPGRALINTLIGAVVKILLILMLASQPEYGIYGAIIAIMVNSILVTLLHGASVVKLIKLSLRIADPLKTLTAMIIMAAGMSYVYTSVHFSDAGWLQFLLSATSGMALYLGICLLSGLISVRDLDRVPFFKRRR</sequence>
<keyword evidence="4 6" id="KW-1133">Transmembrane helix</keyword>
<evidence type="ECO:0000256" key="2">
    <source>
        <dbReference type="ARBA" id="ARBA00022475"/>
    </source>
</evidence>
<dbReference type="EMBL" id="CAKMMG010000001">
    <property type="protein sequence ID" value="CAH1196814.1"/>
    <property type="molecule type" value="Genomic_DNA"/>
</dbReference>
<feature type="transmembrane region" description="Helical" evidence="6">
    <location>
        <begin position="393"/>
        <end position="417"/>
    </location>
</feature>
<feature type="transmembrane region" description="Helical" evidence="6">
    <location>
        <begin position="516"/>
        <end position="535"/>
    </location>
</feature>
<feature type="transmembrane region" description="Helical" evidence="6">
    <location>
        <begin position="237"/>
        <end position="264"/>
    </location>
</feature>
<dbReference type="InterPro" id="IPR014249">
    <property type="entry name" value="Spore_V_B"/>
</dbReference>
<feature type="transmembrane region" description="Helical" evidence="6">
    <location>
        <begin position="455"/>
        <end position="475"/>
    </location>
</feature>
<evidence type="ECO:0000313" key="7">
    <source>
        <dbReference type="EMBL" id="CAH1196814.1"/>
    </source>
</evidence>
<dbReference type="InterPro" id="IPR024923">
    <property type="entry name" value="PG_synth_SpoVB"/>
</dbReference>
<accession>A0ABN8G431</accession>
<reference evidence="7" key="1">
    <citation type="submission" date="2022-01" db="EMBL/GenBank/DDBJ databases">
        <authorList>
            <person name="Criscuolo A."/>
        </authorList>
    </citation>
    <scope>NUCLEOTIDE SEQUENCE</scope>
    <source>
        <strain evidence="7">CIP111892</strain>
    </source>
</reference>
<comment type="caution">
    <text evidence="7">The sequence shown here is derived from an EMBL/GenBank/DDBJ whole genome shotgun (WGS) entry which is preliminary data.</text>
</comment>
<keyword evidence="2" id="KW-1003">Cell membrane</keyword>
<dbReference type="InterPro" id="IPR002797">
    <property type="entry name" value="Polysacc_synth"/>
</dbReference>
<feature type="transmembrane region" description="Helical" evidence="6">
    <location>
        <begin position="555"/>
        <end position="573"/>
    </location>
</feature>
<dbReference type="PANTHER" id="PTHR30250:SF24">
    <property type="entry name" value="STAGE V SPORULATION PROTEIN B"/>
    <property type="match status" value="1"/>
</dbReference>
<dbReference type="Pfam" id="PF01943">
    <property type="entry name" value="Polysacc_synt"/>
    <property type="match status" value="1"/>
</dbReference>
<evidence type="ECO:0000256" key="6">
    <source>
        <dbReference type="SAM" id="Phobius"/>
    </source>
</evidence>
<evidence type="ECO:0000256" key="3">
    <source>
        <dbReference type="ARBA" id="ARBA00022692"/>
    </source>
</evidence>
<evidence type="ECO:0000313" key="8">
    <source>
        <dbReference type="Proteomes" id="UP000838324"/>
    </source>
</evidence>
<feature type="transmembrane region" description="Helical" evidence="6">
    <location>
        <begin position="177"/>
        <end position="198"/>
    </location>
</feature>
<comment type="subcellular location">
    <subcellularLocation>
        <location evidence="1">Cell membrane</location>
        <topology evidence="1">Multi-pass membrane protein</topology>
    </subcellularLocation>
</comment>
<feature type="transmembrane region" description="Helical" evidence="6">
    <location>
        <begin position="210"/>
        <end position="231"/>
    </location>
</feature>
<gene>
    <name evidence="7" type="primary">spoVB</name>
    <name evidence="7" type="ORF">PAECIP111892_02335</name>
</gene>
<keyword evidence="3 6" id="KW-0812">Transmembrane</keyword>
<feature type="transmembrane region" description="Helical" evidence="6">
    <location>
        <begin position="348"/>
        <end position="372"/>
    </location>
</feature>
<keyword evidence="5 6" id="KW-0472">Membrane</keyword>
<dbReference type="PIRSF" id="PIRSF038958">
    <property type="entry name" value="PG_synth_SpoVB"/>
    <property type="match status" value="1"/>
</dbReference>
<evidence type="ECO:0000256" key="4">
    <source>
        <dbReference type="ARBA" id="ARBA00022989"/>
    </source>
</evidence>
<keyword evidence="8" id="KW-1185">Reference proteome</keyword>
<dbReference type="InterPro" id="IPR050833">
    <property type="entry name" value="Poly_Biosynth_Transport"/>
</dbReference>